<dbReference type="Proteomes" id="UP000078200">
    <property type="component" value="Unassembled WGS sequence"/>
</dbReference>
<dbReference type="AlphaFoldDB" id="A0A1A9UNF4"/>
<keyword evidence="5" id="KW-1185">Reference proteome</keyword>
<keyword evidence="1 2" id="KW-0833">Ubl conjugation pathway</keyword>
<proteinExistence type="predicted"/>
<name>A0A1A9UNF4_GLOAU</name>
<feature type="domain" description="HECT" evidence="3">
    <location>
        <begin position="5"/>
        <end position="48"/>
    </location>
</feature>
<dbReference type="GO" id="GO:0004842">
    <property type="term" value="F:ubiquitin-protein transferase activity"/>
    <property type="evidence" value="ECO:0007669"/>
    <property type="project" value="InterPro"/>
</dbReference>
<sequence>MAMSNPKDLTQQLAVEFVGEQDIGEGSVWKEFFQLIIDETFNPDFGIYSAHLSTALTPHCRTFFEMFICSALYPRLTKILFDDNMATTGLPYAVYRKVLQNDHYLITHGSSAIIGCNMLEIVNEEEYFCNKCRVFLRKYGKPAIYCLNHLMGLSDDLIKHCVGRDVKPKQTAMRYIPPFK</sequence>
<organism evidence="4 5">
    <name type="scientific">Glossina austeni</name>
    <name type="common">Savannah tsetse fly</name>
    <dbReference type="NCBI Taxonomy" id="7395"/>
    <lineage>
        <taxon>Eukaryota</taxon>
        <taxon>Metazoa</taxon>
        <taxon>Ecdysozoa</taxon>
        <taxon>Arthropoda</taxon>
        <taxon>Hexapoda</taxon>
        <taxon>Insecta</taxon>
        <taxon>Pterygota</taxon>
        <taxon>Neoptera</taxon>
        <taxon>Endopterygota</taxon>
        <taxon>Diptera</taxon>
        <taxon>Brachycera</taxon>
        <taxon>Muscomorpha</taxon>
        <taxon>Hippoboscoidea</taxon>
        <taxon>Glossinidae</taxon>
        <taxon>Glossina</taxon>
    </lineage>
</organism>
<dbReference type="GO" id="GO:0009966">
    <property type="term" value="P:regulation of signal transduction"/>
    <property type="evidence" value="ECO:0007669"/>
    <property type="project" value="UniProtKB-ARBA"/>
</dbReference>
<dbReference type="InterPro" id="IPR035983">
    <property type="entry name" value="Hect_E3_ubiquitin_ligase"/>
</dbReference>
<dbReference type="VEuPathDB" id="VectorBase:GAUT010300"/>
<dbReference type="EnsemblMetazoa" id="GAUT010300-RA">
    <property type="protein sequence ID" value="GAUT010300-PA"/>
    <property type="gene ID" value="GAUT010300"/>
</dbReference>
<evidence type="ECO:0000313" key="4">
    <source>
        <dbReference type="EnsemblMetazoa" id="GAUT010300-PA"/>
    </source>
</evidence>
<dbReference type="Gene3D" id="3.90.1750.10">
    <property type="entry name" value="Hect, E3 ligase catalytic domains"/>
    <property type="match status" value="1"/>
</dbReference>
<protein>
    <recommendedName>
        <fullName evidence="3">HECT domain-containing protein</fullName>
    </recommendedName>
</protein>
<evidence type="ECO:0000256" key="1">
    <source>
        <dbReference type="ARBA" id="ARBA00022786"/>
    </source>
</evidence>
<evidence type="ECO:0000256" key="2">
    <source>
        <dbReference type="PROSITE-ProRule" id="PRU00104"/>
    </source>
</evidence>
<dbReference type="STRING" id="7395.A0A1A9UNF4"/>
<dbReference type="PROSITE" id="PS50237">
    <property type="entry name" value="HECT"/>
    <property type="match status" value="1"/>
</dbReference>
<accession>A0A1A9UNF4</accession>
<dbReference type="InterPro" id="IPR000569">
    <property type="entry name" value="HECT_dom"/>
</dbReference>
<evidence type="ECO:0000313" key="5">
    <source>
        <dbReference type="Proteomes" id="UP000078200"/>
    </source>
</evidence>
<reference evidence="4" key="1">
    <citation type="submission" date="2020-05" db="UniProtKB">
        <authorList>
            <consortium name="EnsemblMetazoa"/>
        </authorList>
    </citation>
    <scope>IDENTIFICATION</scope>
    <source>
        <strain evidence="4">TTRI</strain>
    </source>
</reference>
<dbReference type="SUPFAM" id="SSF56204">
    <property type="entry name" value="Hect, E3 ligase catalytic domain"/>
    <property type="match status" value="1"/>
</dbReference>
<comment type="caution">
    <text evidence="2">Lacks conserved residue(s) required for the propagation of feature annotation.</text>
</comment>
<evidence type="ECO:0000259" key="3">
    <source>
        <dbReference type="PROSITE" id="PS50237"/>
    </source>
</evidence>